<evidence type="ECO:0000313" key="2">
    <source>
        <dbReference type="EMBL" id="KTD21701.1"/>
    </source>
</evidence>
<dbReference type="PANTHER" id="PTHR33993:SF2">
    <property type="entry name" value="VOC DOMAIN-CONTAINING PROTEIN"/>
    <property type="match status" value="1"/>
</dbReference>
<dbReference type="STRING" id="45068.Llon_0866"/>
<dbReference type="CDD" id="cd07247">
    <property type="entry name" value="SgaA_N_like"/>
    <property type="match status" value="1"/>
</dbReference>
<feature type="domain" description="VOC" evidence="1">
    <location>
        <begin position="6"/>
        <end position="120"/>
    </location>
</feature>
<dbReference type="Gene3D" id="3.10.180.10">
    <property type="entry name" value="2,3-Dihydroxybiphenyl 1,2-Dioxygenase, domain 1"/>
    <property type="match status" value="1"/>
</dbReference>
<sequence length="122" mass="13592">MKQKNTFCWIDIPVIDLDRAIGFYSELLGEPVQKFTEHGCVFGLLPHTEENVSGCLCVMDRKPSQNGPLVYLNVEGKLDEAIEVAKQRSQVISPKEQIGPYGHRAIILDTEGNSIALYSKEA</sequence>
<dbReference type="EMBL" id="LNYK01000014">
    <property type="protein sequence ID" value="KTD21701.1"/>
    <property type="molecule type" value="Genomic_DNA"/>
</dbReference>
<dbReference type="OrthoDB" id="8776491at2"/>
<name>A0A0W0VNG3_9GAMM</name>
<gene>
    <name evidence="2" type="ORF">Llon_0866</name>
</gene>
<dbReference type="AlphaFoldDB" id="A0A0W0VNG3"/>
<comment type="caution">
    <text evidence="2">The sequence shown here is derived from an EMBL/GenBank/DDBJ whole genome shotgun (WGS) entry which is preliminary data.</text>
</comment>
<dbReference type="RefSeq" id="WP_058528867.1">
    <property type="nucleotide sequence ID" value="NZ_CAAAHZ010000002.1"/>
</dbReference>
<evidence type="ECO:0000313" key="3">
    <source>
        <dbReference type="Proteomes" id="UP000054997"/>
    </source>
</evidence>
<dbReference type="InterPro" id="IPR004360">
    <property type="entry name" value="Glyas_Fos-R_dOase_dom"/>
</dbReference>
<reference evidence="2 3" key="1">
    <citation type="submission" date="2015-11" db="EMBL/GenBank/DDBJ databases">
        <title>Genomic analysis of 38 Legionella species identifies large and diverse effector repertoires.</title>
        <authorList>
            <person name="Burstein D."/>
            <person name="Amaro F."/>
            <person name="Zusman T."/>
            <person name="Lifshitz Z."/>
            <person name="Cohen O."/>
            <person name="Gilbert J.A."/>
            <person name="Pupko T."/>
            <person name="Shuman H.A."/>
            <person name="Segal G."/>
        </authorList>
    </citation>
    <scope>NUCLEOTIDE SEQUENCE [LARGE SCALE GENOMIC DNA]</scope>
    <source>
        <strain evidence="2 3">ATCC 49505</strain>
    </source>
</reference>
<dbReference type="InterPro" id="IPR029068">
    <property type="entry name" value="Glyas_Bleomycin-R_OHBP_Dase"/>
</dbReference>
<dbReference type="InterPro" id="IPR052164">
    <property type="entry name" value="Anthracycline_SecMetBiosynth"/>
</dbReference>
<dbReference type="PATRIC" id="fig|45068.5.peg.929"/>
<dbReference type="Pfam" id="PF00903">
    <property type="entry name" value="Glyoxalase"/>
    <property type="match status" value="1"/>
</dbReference>
<keyword evidence="3" id="KW-1185">Reference proteome</keyword>
<dbReference type="PANTHER" id="PTHR33993">
    <property type="entry name" value="GLYOXALASE-RELATED"/>
    <property type="match status" value="1"/>
</dbReference>
<dbReference type="InterPro" id="IPR037523">
    <property type="entry name" value="VOC_core"/>
</dbReference>
<evidence type="ECO:0000259" key="1">
    <source>
        <dbReference type="PROSITE" id="PS51819"/>
    </source>
</evidence>
<dbReference type="SUPFAM" id="SSF54593">
    <property type="entry name" value="Glyoxalase/Bleomycin resistance protein/Dihydroxybiphenyl dioxygenase"/>
    <property type="match status" value="1"/>
</dbReference>
<dbReference type="Proteomes" id="UP000054997">
    <property type="component" value="Unassembled WGS sequence"/>
</dbReference>
<organism evidence="2 3">
    <name type="scientific">Legionella londiniensis</name>
    <dbReference type="NCBI Taxonomy" id="45068"/>
    <lineage>
        <taxon>Bacteria</taxon>
        <taxon>Pseudomonadati</taxon>
        <taxon>Pseudomonadota</taxon>
        <taxon>Gammaproteobacteria</taxon>
        <taxon>Legionellales</taxon>
        <taxon>Legionellaceae</taxon>
        <taxon>Legionella</taxon>
    </lineage>
</organism>
<accession>A0A0W0VNG3</accession>
<dbReference type="PROSITE" id="PS51819">
    <property type="entry name" value="VOC"/>
    <property type="match status" value="1"/>
</dbReference>
<proteinExistence type="predicted"/>
<protein>
    <submittedName>
        <fullName evidence="2">Glyoxylase</fullName>
    </submittedName>
</protein>